<feature type="transmembrane region" description="Helical" evidence="6">
    <location>
        <begin position="53"/>
        <end position="74"/>
    </location>
</feature>
<feature type="transmembrane region" description="Helical" evidence="6">
    <location>
        <begin position="12"/>
        <end position="33"/>
    </location>
</feature>
<evidence type="ECO:0000256" key="3">
    <source>
        <dbReference type="ARBA" id="ARBA00022692"/>
    </source>
</evidence>
<keyword evidence="5 6" id="KW-0472">Membrane</keyword>
<evidence type="ECO:0000256" key="5">
    <source>
        <dbReference type="ARBA" id="ARBA00023136"/>
    </source>
</evidence>
<dbReference type="PANTHER" id="PTHR33452">
    <property type="entry name" value="OXIDOREDUCTASE CATD-RELATED"/>
    <property type="match status" value="1"/>
</dbReference>
<gene>
    <name evidence="7" type="primary">yphA</name>
    <name evidence="7" type="ORF">SDC9_151334</name>
</gene>
<dbReference type="InterPro" id="IPR051907">
    <property type="entry name" value="DoxX-like_oxidoreductase"/>
</dbReference>
<evidence type="ECO:0000256" key="2">
    <source>
        <dbReference type="ARBA" id="ARBA00022475"/>
    </source>
</evidence>
<sequence>MVTATHTSRSSLDSTLLLVARLLMAYLFLPSGVGKITGFEGTVGYIASQGLPIPQVMAALAIVAEVGGGIALILGVKTRWVAWAMAFFTVAAAVLFHNYWAQSGPQVGMQQLMCTKNLAIAGGLLALSVAGAGAWSVDGQRPRI</sequence>
<reference evidence="7" key="1">
    <citation type="submission" date="2019-08" db="EMBL/GenBank/DDBJ databases">
        <authorList>
            <person name="Kucharzyk K."/>
            <person name="Murdoch R.W."/>
            <person name="Higgins S."/>
            <person name="Loffler F."/>
        </authorList>
    </citation>
    <scope>NUCLEOTIDE SEQUENCE</scope>
</reference>
<feature type="transmembrane region" description="Helical" evidence="6">
    <location>
        <begin position="81"/>
        <end position="100"/>
    </location>
</feature>
<comment type="caution">
    <text evidence="7">The sequence shown here is derived from an EMBL/GenBank/DDBJ whole genome shotgun (WGS) entry which is preliminary data.</text>
</comment>
<accession>A0A645EQ02</accession>
<keyword evidence="4 6" id="KW-1133">Transmembrane helix</keyword>
<protein>
    <submittedName>
        <fullName evidence="7">Inner membrane protein YphA</fullName>
    </submittedName>
</protein>
<keyword evidence="3 6" id="KW-0812">Transmembrane</keyword>
<feature type="transmembrane region" description="Helical" evidence="6">
    <location>
        <begin position="120"/>
        <end position="137"/>
    </location>
</feature>
<evidence type="ECO:0000256" key="6">
    <source>
        <dbReference type="SAM" id="Phobius"/>
    </source>
</evidence>
<dbReference type="EMBL" id="VSSQ01050024">
    <property type="protein sequence ID" value="MPN04098.1"/>
    <property type="molecule type" value="Genomic_DNA"/>
</dbReference>
<dbReference type="InterPro" id="IPR032808">
    <property type="entry name" value="DoxX"/>
</dbReference>
<proteinExistence type="predicted"/>
<organism evidence="7">
    <name type="scientific">bioreactor metagenome</name>
    <dbReference type="NCBI Taxonomy" id="1076179"/>
    <lineage>
        <taxon>unclassified sequences</taxon>
        <taxon>metagenomes</taxon>
        <taxon>ecological metagenomes</taxon>
    </lineage>
</organism>
<dbReference type="Pfam" id="PF07681">
    <property type="entry name" value="DoxX"/>
    <property type="match status" value="1"/>
</dbReference>
<keyword evidence="2" id="KW-1003">Cell membrane</keyword>
<evidence type="ECO:0000256" key="4">
    <source>
        <dbReference type="ARBA" id="ARBA00022989"/>
    </source>
</evidence>
<evidence type="ECO:0000313" key="7">
    <source>
        <dbReference type="EMBL" id="MPN04098.1"/>
    </source>
</evidence>
<comment type="subcellular location">
    <subcellularLocation>
        <location evidence="1">Cell membrane</location>
        <topology evidence="1">Multi-pass membrane protein</topology>
    </subcellularLocation>
</comment>
<name>A0A645EQ02_9ZZZZ</name>
<dbReference type="GO" id="GO:0005886">
    <property type="term" value="C:plasma membrane"/>
    <property type="evidence" value="ECO:0007669"/>
    <property type="project" value="UniProtKB-SubCell"/>
</dbReference>
<evidence type="ECO:0000256" key="1">
    <source>
        <dbReference type="ARBA" id="ARBA00004651"/>
    </source>
</evidence>
<dbReference type="PANTHER" id="PTHR33452:SF1">
    <property type="entry name" value="INNER MEMBRANE PROTEIN YPHA-RELATED"/>
    <property type="match status" value="1"/>
</dbReference>
<dbReference type="AlphaFoldDB" id="A0A645EQ02"/>